<reference evidence="2 3" key="3">
    <citation type="submission" date="2019-11" db="EMBL/GenBank/DDBJ databases">
        <title>A de novo genome assembly of a pear dwarfing rootstock.</title>
        <authorList>
            <person name="Wang F."/>
            <person name="Wang J."/>
            <person name="Li S."/>
            <person name="Zhang Y."/>
            <person name="Fang M."/>
            <person name="Ma L."/>
            <person name="Zhao Y."/>
            <person name="Jiang S."/>
        </authorList>
    </citation>
    <scope>NUCLEOTIDE SEQUENCE [LARGE SCALE GENOMIC DNA]</scope>
    <source>
        <strain evidence="2">S2</strain>
        <tissue evidence="2">Leaf</tissue>
    </source>
</reference>
<organism evidence="2 3">
    <name type="scientific">Pyrus ussuriensis x Pyrus communis</name>
    <dbReference type="NCBI Taxonomy" id="2448454"/>
    <lineage>
        <taxon>Eukaryota</taxon>
        <taxon>Viridiplantae</taxon>
        <taxon>Streptophyta</taxon>
        <taxon>Embryophyta</taxon>
        <taxon>Tracheophyta</taxon>
        <taxon>Spermatophyta</taxon>
        <taxon>Magnoliopsida</taxon>
        <taxon>eudicotyledons</taxon>
        <taxon>Gunneridae</taxon>
        <taxon>Pentapetalae</taxon>
        <taxon>rosids</taxon>
        <taxon>fabids</taxon>
        <taxon>Rosales</taxon>
        <taxon>Rosaceae</taxon>
        <taxon>Amygdaloideae</taxon>
        <taxon>Maleae</taxon>
        <taxon>Pyrus</taxon>
    </lineage>
</organism>
<reference evidence="2 3" key="1">
    <citation type="submission" date="2019-09" db="EMBL/GenBank/DDBJ databases">
        <authorList>
            <person name="Ou C."/>
        </authorList>
    </citation>
    <scope>NUCLEOTIDE SEQUENCE [LARGE SCALE GENOMIC DNA]</scope>
    <source>
        <strain evidence="2">S2</strain>
        <tissue evidence="2">Leaf</tissue>
    </source>
</reference>
<protein>
    <submittedName>
        <fullName evidence="2">Uncharacterized protein</fullName>
    </submittedName>
</protein>
<evidence type="ECO:0000313" key="2">
    <source>
        <dbReference type="EMBL" id="KAB2632625.1"/>
    </source>
</evidence>
<name>A0A5N5HXI7_9ROSA</name>
<keyword evidence="3" id="KW-1185">Reference proteome</keyword>
<dbReference type="EMBL" id="SMOL01000562">
    <property type="protein sequence ID" value="KAB2605011.1"/>
    <property type="molecule type" value="Genomic_DNA"/>
</dbReference>
<dbReference type="EMBL" id="SMOL01000120">
    <property type="protein sequence ID" value="KAB2632625.1"/>
    <property type="molecule type" value="Genomic_DNA"/>
</dbReference>
<reference evidence="3" key="2">
    <citation type="submission" date="2019-10" db="EMBL/GenBank/DDBJ databases">
        <title>A de novo genome assembly of a pear dwarfing rootstock.</title>
        <authorList>
            <person name="Wang F."/>
            <person name="Wang J."/>
            <person name="Li S."/>
            <person name="Zhang Y."/>
            <person name="Fang M."/>
            <person name="Ma L."/>
            <person name="Zhao Y."/>
            <person name="Jiang S."/>
        </authorList>
    </citation>
    <scope>NUCLEOTIDE SEQUENCE [LARGE SCALE GENOMIC DNA]</scope>
</reference>
<evidence type="ECO:0000313" key="3">
    <source>
        <dbReference type="Proteomes" id="UP000327157"/>
    </source>
</evidence>
<accession>A0A5N5HXI7</accession>
<sequence length="157" mass="18110">MHSFPVEDSVARRWAIHHMESHQMFGRFQLNYEMYHSYDAEWGFIKDLNAWTVNHIKLTPSRIFILVAASLKRILTSDPLLIRTLPTITLEIWSLMMRVPLKGGQIVSDLIGGFFTRGVDLSFLGNVSSGTYKLSEVVFYSFHSFTQPGKPHLFFDL</sequence>
<comment type="caution">
    <text evidence="2">The sequence shown here is derived from an EMBL/GenBank/DDBJ whole genome shotgun (WGS) entry which is preliminary data.</text>
</comment>
<dbReference type="Proteomes" id="UP000327157">
    <property type="component" value="Chromosome 6"/>
</dbReference>
<proteinExistence type="predicted"/>
<gene>
    <name evidence="2" type="ORF">D8674_028872</name>
    <name evidence="1" type="ORF">D8674_041544</name>
</gene>
<evidence type="ECO:0000313" key="1">
    <source>
        <dbReference type="EMBL" id="KAB2605011.1"/>
    </source>
</evidence>
<dbReference type="AlphaFoldDB" id="A0A5N5HXI7"/>